<dbReference type="InterPro" id="IPR039418">
    <property type="entry name" value="LexA-like"/>
</dbReference>
<dbReference type="InterPro" id="IPR001387">
    <property type="entry name" value="Cro/C1-type_HTH"/>
</dbReference>
<dbReference type="AlphaFoldDB" id="A0A1Y3P7D4"/>
<reference evidence="2 3" key="1">
    <citation type="journal article" date="2017" name="Syst. Appl. Microbiol.">
        <title>Pseudomonas caspiana sp. nov., a citrus pathogen in the Pseudomonas syringae phylogenetic group.</title>
        <authorList>
            <person name="Busquets A."/>
            <person name="Gomila M."/>
            <person name="Beiki F."/>
            <person name="Mulet M."/>
            <person name="Rahimian H."/>
            <person name="Garcia-Valdes E."/>
            <person name="Lalucat J."/>
        </authorList>
    </citation>
    <scope>NUCLEOTIDE SEQUENCE [LARGE SCALE GENOMIC DNA]</scope>
    <source>
        <strain evidence="2 3">FBF102</strain>
    </source>
</reference>
<dbReference type="RefSeq" id="WP_087265318.1">
    <property type="nucleotide sequence ID" value="NZ_JBJGBV010000017.1"/>
</dbReference>
<keyword evidence="3" id="KW-1185">Reference proteome</keyword>
<dbReference type="PANTHER" id="PTHR33516">
    <property type="entry name" value="LEXA REPRESSOR"/>
    <property type="match status" value="1"/>
</dbReference>
<dbReference type="Gene3D" id="2.10.109.10">
    <property type="entry name" value="Umud Fragment, subunit A"/>
    <property type="match status" value="1"/>
</dbReference>
<dbReference type="SMART" id="SM00530">
    <property type="entry name" value="HTH_XRE"/>
    <property type="match status" value="1"/>
</dbReference>
<dbReference type="InterPro" id="IPR050077">
    <property type="entry name" value="LexA_repressor"/>
</dbReference>
<organism evidence="2 3">
    <name type="scientific">Pseudomonas caspiana</name>
    <dbReference type="NCBI Taxonomy" id="1451454"/>
    <lineage>
        <taxon>Bacteria</taxon>
        <taxon>Pseudomonadati</taxon>
        <taxon>Pseudomonadota</taxon>
        <taxon>Gammaproteobacteria</taxon>
        <taxon>Pseudomonadales</taxon>
        <taxon>Pseudomonadaceae</taxon>
        <taxon>Pseudomonas</taxon>
    </lineage>
</organism>
<evidence type="ECO:0000313" key="2">
    <source>
        <dbReference type="EMBL" id="OUM74431.1"/>
    </source>
</evidence>
<name>A0A1Y3P7D4_9PSED</name>
<dbReference type="CDD" id="cd06529">
    <property type="entry name" value="S24_LexA-like"/>
    <property type="match status" value="1"/>
</dbReference>
<evidence type="ECO:0000259" key="1">
    <source>
        <dbReference type="PROSITE" id="PS50943"/>
    </source>
</evidence>
<dbReference type="Gene3D" id="1.10.260.40">
    <property type="entry name" value="lambda repressor-like DNA-binding domains"/>
    <property type="match status" value="1"/>
</dbReference>
<dbReference type="InterPro" id="IPR036286">
    <property type="entry name" value="LexA/Signal_pep-like_sf"/>
</dbReference>
<gene>
    <name evidence="2" type="ORF">AUC60_06675</name>
</gene>
<sequence>MIGERIAQRMEELKLSEGELGRRSGVSQPTIHRIITGESQSPRHGNVEKIARALQVNSQWLWTGQNGAENFPQPSAKLLRGSSNVEPGPQVRGDVPLISWIQAGSWCEISDVRSVEDVDTWLPCAVYHSKETYALRVRGLSMFNPHERRSFRDGDIIYVDPQRDPENGSLVIAKLIDSDEATFKQLVIEGSRRFLRPLNPTWPEPVIEIPPDAVICGVVISKVEIF</sequence>
<dbReference type="Pfam" id="PF00717">
    <property type="entry name" value="Peptidase_S24"/>
    <property type="match status" value="1"/>
</dbReference>
<dbReference type="SUPFAM" id="SSF51306">
    <property type="entry name" value="LexA/Signal peptidase"/>
    <property type="match status" value="1"/>
</dbReference>
<comment type="caution">
    <text evidence="2">The sequence shown here is derived from an EMBL/GenBank/DDBJ whole genome shotgun (WGS) entry which is preliminary data.</text>
</comment>
<dbReference type="PROSITE" id="PS50943">
    <property type="entry name" value="HTH_CROC1"/>
    <property type="match status" value="1"/>
</dbReference>
<dbReference type="CDD" id="cd00093">
    <property type="entry name" value="HTH_XRE"/>
    <property type="match status" value="1"/>
</dbReference>
<dbReference type="Proteomes" id="UP000195440">
    <property type="component" value="Unassembled WGS sequence"/>
</dbReference>
<dbReference type="InterPro" id="IPR015927">
    <property type="entry name" value="Peptidase_S24_S26A/B/C"/>
</dbReference>
<proteinExistence type="predicted"/>
<dbReference type="EMBL" id="LOHF01000004">
    <property type="protein sequence ID" value="OUM74431.1"/>
    <property type="molecule type" value="Genomic_DNA"/>
</dbReference>
<dbReference type="SUPFAM" id="SSF47413">
    <property type="entry name" value="lambda repressor-like DNA-binding domains"/>
    <property type="match status" value="1"/>
</dbReference>
<dbReference type="InterPro" id="IPR010982">
    <property type="entry name" value="Lambda_DNA-bd_dom_sf"/>
</dbReference>
<accession>A0A1Y3P7D4</accession>
<evidence type="ECO:0000313" key="3">
    <source>
        <dbReference type="Proteomes" id="UP000195440"/>
    </source>
</evidence>
<dbReference type="OrthoDB" id="9791537at2"/>
<dbReference type="Pfam" id="PF01381">
    <property type="entry name" value="HTH_3"/>
    <property type="match status" value="1"/>
</dbReference>
<dbReference type="GO" id="GO:0003677">
    <property type="term" value="F:DNA binding"/>
    <property type="evidence" value="ECO:0007669"/>
    <property type="project" value="InterPro"/>
</dbReference>
<feature type="domain" description="HTH cro/C1-type" evidence="1">
    <location>
        <begin position="6"/>
        <end position="61"/>
    </location>
</feature>
<dbReference type="PANTHER" id="PTHR33516:SF2">
    <property type="entry name" value="LEXA REPRESSOR-RELATED"/>
    <property type="match status" value="1"/>
</dbReference>
<protein>
    <submittedName>
        <fullName evidence="2">Peptidase S24</fullName>
    </submittedName>
</protein>